<keyword evidence="4" id="KW-1185">Reference proteome</keyword>
<protein>
    <submittedName>
        <fullName evidence="3">Uncharacterized protein</fullName>
    </submittedName>
</protein>
<organism evidence="3 4">
    <name type="scientific">Tripterygium wilfordii</name>
    <name type="common">Thunder God vine</name>
    <dbReference type="NCBI Taxonomy" id="458696"/>
    <lineage>
        <taxon>Eukaryota</taxon>
        <taxon>Viridiplantae</taxon>
        <taxon>Streptophyta</taxon>
        <taxon>Embryophyta</taxon>
        <taxon>Tracheophyta</taxon>
        <taxon>Spermatophyta</taxon>
        <taxon>Magnoliopsida</taxon>
        <taxon>eudicotyledons</taxon>
        <taxon>Gunneridae</taxon>
        <taxon>Pentapetalae</taxon>
        <taxon>rosids</taxon>
        <taxon>fabids</taxon>
        <taxon>Celastrales</taxon>
        <taxon>Celastraceae</taxon>
        <taxon>Tripterygium</taxon>
    </lineage>
</organism>
<dbReference type="InterPro" id="IPR044196">
    <property type="entry name" value="At5g19025-like"/>
</dbReference>
<sequence length="156" mass="16683">MSSVLSTPSKLTNPTSSASIHREHSPLCKHSPSATLDLLILIVVLFSGTFLLSSYFSYLFHSLSLLLSLSSPYLPTLSSLCLFLTFSCSSPSSSSVSSSSSTSAAVSAHAAAIVWDTEESIRSAKDIDALPWKGGSESDPDYECIRAELCKMRLIV</sequence>
<feature type="region of interest" description="Disordered" evidence="1">
    <location>
        <begin position="1"/>
        <end position="25"/>
    </location>
</feature>
<gene>
    <name evidence="3" type="ORF">HS088_TW01G00220</name>
</gene>
<dbReference type="Proteomes" id="UP000593562">
    <property type="component" value="Unassembled WGS sequence"/>
</dbReference>
<proteinExistence type="predicted"/>
<dbReference type="PANTHER" id="PTHR47479">
    <property type="entry name" value="OS05G0393200 PROTEIN"/>
    <property type="match status" value="1"/>
</dbReference>
<dbReference type="EMBL" id="JAAARO010000001">
    <property type="protein sequence ID" value="KAF5752312.1"/>
    <property type="molecule type" value="Genomic_DNA"/>
</dbReference>
<accession>A0A7J7E0X3</accession>
<dbReference type="PANTHER" id="PTHR47479:SF2">
    <property type="entry name" value="OS05G0393200 PROTEIN"/>
    <property type="match status" value="1"/>
</dbReference>
<evidence type="ECO:0000256" key="2">
    <source>
        <dbReference type="SAM" id="Phobius"/>
    </source>
</evidence>
<name>A0A7J7E0X3_TRIWF</name>
<keyword evidence="2" id="KW-0812">Transmembrane</keyword>
<feature type="transmembrane region" description="Helical" evidence="2">
    <location>
        <begin position="38"/>
        <end position="58"/>
    </location>
</feature>
<keyword evidence="2" id="KW-1133">Transmembrane helix</keyword>
<dbReference type="InParanoid" id="A0A7J7E0X3"/>
<comment type="caution">
    <text evidence="3">The sequence shown here is derived from an EMBL/GenBank/DDBJ whole genome shotgun (WGS) entry which is preliminary data.</text>
</comment>
<keyword evidence="2" id="KW-0472">Membrane</keyword>
<evidence type="ECO:0000313" key="4">
    <source>
        <dbReference type="Proteomes" id="UP000593562"/>
    </source>
</evidence>
<dbReference type="AlphaFoldDB" id="A0A7J7E0X3"/>
<feature type="compositionally biased region" description="Polar residues" evidence="1">
    <location>
        <begin position="1"/>
        <end position="19"/>
    </location>
</feature>
<evidence type="ECO:0000256" key="1">
    <source>
        <dbReference type="SAM" id="MobiDB-lite"/>
    </source>
</evidence>
<reference evidence="3 4" key="1">
    <citation type="journal article" date="2020" name="Nat. Commun.">
        <title>Genome of Tripterygium wilfordii and identification of cytochrome P450 involved in triptolide biosynthesis.</title>
        <authorList>
            <person name="Tu L."/>
            <person name="Su P."/>
            <person name="Zhang Z."/>
            <person name="Gao L."/>
            <person name="Wang J."/>
            <person name="Hu T."/>
            <person name="Zhou J."/>
            <person name="Zhang Y."/>
            <person name="Zhao Y."/>
            <person name="Liu Y."/>
            <person name="Song Y."/>
            <person name="Tong Y."/>
            <person name="Lu Y."/>
            <person name="Yang J."/>
            <person name="Xu C."/>
            <person name="Jia M."/>
            <person name="Peters R.J."/>
            <person name="Huang L."/>
            <person name="Gao W."/>
        </authorList>
    </citation>
    <scope>NUCLEOTIDE SEQUENCE [LARGE SCALE GENOMIC DNA]</scope>
    <source>
        <strain evidence="4">cv. XIE 37</strain>
        <tissue evidence="3">Leaf</tissue>
    </source>
</reference>
<evidence type="ECO:0000313" key="3">
    <source>
        <dbReference type="EMBL" id="KAF5752312.1"/>
    </source>
</evidence>